<sequence>MTTKYPEDIDYLVEYTDSTLKEYALHSDWARRTGCIPWGIRDIIEIGILLVIGAQGSEKDSQLKKQGR</sequence>
<evidence type="ECO:0000313" key="1">
    <source>
        <dbReference type="EMBL" id="KHE93968.1"/>
    </source>
</evidence>
<dbReference type="Proteomes" id="UP000030652">
    <property type="component" value="Unassembled WGS sequence"/>
</dbReference>
<proteinExistence type="predicted"/>
<dbReference type="EMBL" id="JRYO01000024">
    <property type="protein sequence ID" value="KHE93968.1"/>
    <property type="molecule type" value="Genomic_DNA"/>
</dbReference>
<reference evidence="1 2" key="1">
    <citation type="submission" date="2014-10" db="EMBL/GenBank/DDBJ databases">
        <title>Draft genome of anammox bacterium scalindua brodae, obtained using differential coverage binning of sequence data from two enrichment reactors.</title>
        <authorList>
            <person name="Speth D.R."/>
            <person name="Russ L."/>
            <person name="Kartal B."/>
            <person name="Op den Camp H.J."/>
            <person name="Dutilh B.E."/>
            <person name="Jetten M.S."/>
        </authorList>
    </citation>
    <scope>NUCLEOTIDE SEQUENCE [LARGE SCALE GENOMIC DNA]</scope>
    <source>
        <strain evidence="1">RU1</strain>
    </source>
</reference>
<comment type="caution">
    <text evidence="1">The sequence shown here is derived from an EMBL/GenBank/DDBJ whole genome shotgun (WGS) entry which is preliminary data.</text>
</comment>
<name>A0A0B0ES58_9BACT</name>
<gene>
    <name evidence="1" type="ORF">SCABRO_00266</name>
</gene>
<protein>
    <submittedName>
        <fullName evidence="1">Uncharacterized protein</fullName>
    </submittedName>
</protein>
<organism evidence="1 2">
    <name type="scientific">Candidatus Scalindua brodae</name>
    <dbReference type="NCBI Taxonomy" id="237368"/>
    <lineage>
        <taxon>Bacteria</taxon>
        <taxon>Pseudomonadati</taxon>
        <taxon>Planctomycetota</taxon>
        <taxon>Candidatus Brocadiia</taxon>
        <taxon>Candidatus Brocadiales</taxon>
        <taxon>Candidatus Scalinduaceae</taxon>
        <taxon>Candidatus Scalindua</taxon>
    </lineage>
</organism>
<dbReference type="AlphaFoldDB" id="A0A0B0ES58"/>
<accession>A0A0B0ES58</accession>
<evidence type="ECO:0000313" key="2">
    <source>
        <dbReference type="Proteomes" id="UP000030652"/>
    </source>
</evidence>